<proteinExistence type="predicted"/>
<sequence>MGSAKRGNNRGKKAASVNPQGHGKDVEFSSEPQSKLENAAKKKNTK</sequence>
<evidence type="ECO:0000256" key="1">
    <source>
        <dbReference type="NCBIfam" id="TIGR03093"/>
    </source>
</evidence>
<dbReference type="RefSeq" id="WP_224136705.1">
    <property type="nucleotide sequence ID" value="NZ_JAIQUM010000004.1"/>
</dbReference>
<evidence type="ECO:0000313" key="3">
    <source>
        <dbReference type="EMBL" id="MBZ5749183.1"/>
    </source>
</evidence>
<dbReference type="EMBL" id="JAIQUM010000004">
    <property type="protein sequence ID" value="MBZ5749183.1"/>
    <property type="molecule type" value="Genomic_DNA"/>
</dbReference>
<feature type="region of interest" description="Disordered" evidence="2">
    <location>
        <begin position="1"/>
        <end position="46"/>
    </location>
</feature>
<dbReference type="Proteomes" id="UP001165287">
    <property type="component" value="Unassembled WGS sequence"/>
</dbReference>
<keyword evidence="4" id="KW-1185">Reference proteome</keyword>
<dbReference type="InterPro" id="IPR017526">
    <property type="entry name" value="SASP_SspL"/>
</dbReference>
<comment type="caution">
    <text evidence="3">The sequence shown here is derived from an EMBL/GenBank/DDBJ whole genome shotgun (WGS) entry which is preliminary data.</text>
</comment>
<protein>
    <recommendedName>
        <fullName evidence="1">Small, acid-soluble spore protein L</fullName>
    </recommendedName>
</protein>
<gene>
    <name evidence="3" type="primary">sspL</name>
    <name evidence="3" type="ORF">K9V48_02735</name>
</gene>
<evidence type="ECO:0000313" key="4">
    <source>
        <dbReference type="Proteomes" id="UP001165287"/>
    </source>
</evidence>
<accession>A0ABS7ULJ0</accession>
<dbReference type="NCBIfam" id="TIGR03093">
    <property type="entry name" value="SASP_sspL"/>
    <property type="match status" value="1"/>
</dbReference>
<reference evidence="3" key="1">
    <citation type="submission" date="2024-05" db="EMBL/GenBank/DDBJ databases">
        <title>Metabacillus sp. nov., isolated from the rhizosphere soil of tomato plants.</title>
        <authorList>
            <person name="Ma R."/>
        </authorList>
    </citation>
    <scope>NUCLEOTIDE SEQUENCE</scope>
    <source>
        <strain evidence="3">DBTR6</strain>
    </source>
</reference>
<organism evidence="3 4">
    <name type="scientific">Metabacillus rhizolycopersici</name>
    <dbReference type="NCBI Taxonomy" id="2875709"/>
    <lineage>
        <taxon>Bacteria</taxon>
        <taxon>Bacillati</taxon>
        <taxon>Bacillota</taxon>
        <taxon>Bacilli</taxon>
        <taxon>Bacillales</taxon>
        <taxon>Bacillaceae</taxon>
        <taxon>Metabacillus</taxon>
    </lineage>
</organism>
<name>A0ABS7ULJ0_9BACI</name>
<evidence type="ECO:0000256" key="2">
    <source>
        <dbReference type="SAM" id="MobiDB-lite"/>
    </source>
</evidence>